<dbReference type="InterPro" id="IPR043502">
    <property type="entry name" value="DNA/RNA_pol_sf"/>
</dbReference>
<protein>
    <submittedName>
        <fullName evidence="2">RNA-directed DNA polymerase (Reverse transcriptase)</fullName>
        <ecNumber evidence="2">2.7.7.49</ecNumber>
    </submittedName>
</protein>
<dbReference type="InterPro" id="IPR000477">
    <property type="entry name" value="RT_dom"/>
</dbReference>
<sequence>MADPYILKLIREWLRAGVVFEGETTYPTLGTPQGGVISPLLANIYLNELDTLWARKKMDDRYGQNAHLIRYSDDAVILTDRDPKYAMDVLKRIISLLDLELNTEKTRITTAYEGFDFLGF</sequence>
<comment type="caution">
    <text evidence="2">The sequence shown here is derived from an EMBL/GenBank/DDBJ whole genome shotgun (WGS) entry which is preliminary data.</text>
</comment>
<keyword evidence="2" id="KW-0808">Transferase</keyword>
<dbReference type="SUPFAM" id="SSF56672">
    <property type="entry name" value="DNA/RNA polymerases"/>
    <property type="match status" value="1"/>
</dbReference>
<dbReference type="EMBL" id="AUZY01004757">
    <property type="protein sequence ID" value="EQD61938.1"/>
    <property type="molecule type" value="Genomic_DNA"/>
</dbReference>
<dbReference type="InterPro" id="IPR051083">
    <property type="entry name" value="GrpII_Intron_Splice-Mob/Def"/>
</dbReference>
<evidence type="ECO:0000313" key="2">
    <source>
        <dbReference type="EMBL" id="EQD61938.1"/>
    </source>
</evidence>
<proteinExistence type="predicted"/>
<feature type="non-terminal residue" evidence="2">
    <location>
        <position position="120"/>
    </location>
</feature>
<dbReference type="PANTHER" id="PTHR34047:SF8">
    <property type="entry name" value="PROTEIN YKFC"/>
    <property type="match status" value="1"/>
</dbReference>
<dbReference type="EC" id="2.7.7.49" evidence="2"/>
<dbReference type="Pfam" id="PF00078">
    <property type="entry name" value="RVT_1"/>
    <property type="match status" value="1"/>
</dbReference>
<reference evidence="2" key="2">
    <citation type="journal article" date="2014" name="ISME J.">
        <title>Microbial stratification in low pH oxic and suboxic macroscopic growths along an acid mine drainage.</title>
        <authorList>
            <person name="Mendez-Garcia C."/>
            <person name="Mesa V."/>
            <person name="Sprenger R.R."/>
            <person name="Richter M."/>
            <person name="Diez M.S."/>
            <person name="Solano J."/>
            <person name="Bargiela R."/>
            <person name="Golyshina O.V."/>
            <person name="Manteca A."/>
            <person name="Ramos J.L."/>
            <person name="Gallego J.R."/>
            <person name="Llorente I."/>
            <person name="Martins Dos Santos V.A."/>
            <person name="Jensen O.N."/>
            <person name="Pelaez A.I."/>
            <person name="Sanchez J."/>
            <person name="Ferrer M."/>
        </authorList>
    </citation>
    <scope>NUCLEOTIDE SEQUENCE</scope>
</reference>
<dbReference type="PANTHER" id="PTHR34047">
    <property type="entry name" value="NUCLEAR INTRON MATURASE 1, MITOCHONDRIAL-RELATED"/>
    <property type="match status" value="1"/>
</dbReference>
<keyword evidence="2" id="KW-0695">RNA-directed DNA polymerase</keyword>
<reference evidence="2" key="1">
    <citation type="submission" date="2013-08" db="EMBL/GenBank/DDBJ databases">
        <authorList>
            <person name="Mendez C."/>
            <person name="Richter M."/>
            <person name="Ferrer M."/>
            <person name="Sanchez J."/>
        </authorList>
    </citation>
    <scope>NUCLEOTIDE SEQUENCE</scope>
</reference>
<keyword evidence="2" id="KW-0548">Nucleotidyltransferase</keyword>
<gene>
    <name evidence="2" type="ORF">B1B_07474</name>
</gene>
<name>T1B003_9ZZZZ</name>
<dbReference type="AlphaFoldDB" id="T1B003"/>
<dbReference type="CDD" id="cd01651">
    <property type="entry name" value="RT_G2_intron"/>
    <property type="match status" value="1"/>
</dbReference>
<accession>T1B003</accession>
<evidence type="ECO:0000259" key="1">
    <source>
        <dbReference type="PROSITE" id="PS50878"/>
    </source>
</evidence>
<dbReference type="PROSITE" id="PS50878">
    <property type="entry name" value="RT_POL"/>
    <property type="match status" value="1"/>
</dbReference>
<dbReference type="GO" id="GO:0003964">
    <property type="term" value="F:RNA-directed DNA polymerase activity"/>
    <property type="evidence" value="ECO:0007669"/>
    <property type="project" value="UniProtKB-KW"/>
</dbReference>
<feature type="domain" description="Reverse transcriptase" evidence="1">
    <location>
        <begin position="1"/>
        <end position="120"/>
    </location>
</feature>
<organism evidence="2">
    <name type="scientific">mine drainage metagenome</name>
    <dbReference type="NCBI Taxonomy" id="410659"/>
    <lineage>
        <taxon>unclassified sequences</taxon>
        <taxon>metagenomes</taxon>
        <taxon>ecological metagenomes</taxon>
    </lineage>
</organism>